<dbReference type="EMBL" id="JBBNAE010000007">
    <property type="protein sequence ID" value="KAK9108852.1"/>
    <property type="molecule type" value="Genomic_DNA"/>
</dbReference>
<evidence type="ECO:0000256" key="1">
    <source>
        <dbReference type="SAM" id="MobiDB-lite"/>
    </source>
</evidence>
<evidence type="ECO:0000313" key="3">
    <source>
        <dbReference type="Proteomes" id="UP001417504"/>
    </source>
</evidence>
<gene>
    <name evidence="2" type="ORF">Sjap_016912</name>
</gene>
<feature type="region of interest" description="Disordered" evidence="1">
    <location>
        <begin position="1"/>
        <end position="27"/>
    </location>
</feature>
<dbReference type="InterPro" id="IPR019410">
    <property type="entry name" value="Methyltransf_16"/>
</dbReference>
<dbReference type="PANTHER" id="PTHR14614:SF132">
    <property type="entry name" value="PROTEIN-LYSINE METHYLTRANSFERASE C42C1.13"/>
    <property type="match status" value="1"/>
</dbReference>
<organism evidence="2 3">
    <name type="scientific">Stephania japonica</name>
    <dbReference type="NCBI Taxonomy" id="461633"/>
    <lineage>
        <taxon>Eukaryota</taxon>
        <taxon>Viridiplantae</taxon>
        <taxon>Streptophyta</taxon>
        <taxon>Embryophyta</taxon>
        <taxon>Tracheophyta</taxon>
        <taxon>Spermatophyta</taxon>
        <taxon>Magnoliopsida</taxon>
        <taxon>Ranunculales</taxon>
        <taxon>Menispermaceae</taxon>
        <taxon>Menispermoideae</taxon>
        <taxon>Cissampelideae</taxon>
        <taxon>Stephania</taxon>
    </lineage>
</organism>
<dbReference type="SUPFAM" id="SSF53335">
    <property type="entry name" value="S-adenosyl-L-methionine-dependent methyltransferases"/>
    <property type="match status" value="1"/>
</dbReference>
<dbReference type="InterPro" id="IPR029063">
    <property type="entry name" value="SAM-dependent_MTases_sf"/>
</dbReference>
<protein>
    <submittedName>
        <fullName evidence="2">Uncharacterized protein</fullName>
    </submittedName>
</protein>
<keyword evidence="3" id="KW-1185">Reference proteome</keyword>
<reference evidence="2 3" key="1">
    <citation type="submission" date="2024-01" db="EMBL/GenBank/DDBJ databases">
        <title>Genome assemblies of Stephania.</title>
        <authorList>
            <person name="Yang L."/>
        </authorList>
    </citation>
    <scope>NUCLEOTIDE SEQUENCE [LARGE SCALE GENOMIC DNA]</scope>
    <source>
        <strain evidence="2">QJT</strain>
        <tissue evidence="2">Leaf</tissue>
    </source>
</reference>
<comment type="caution">
    <text evidence="2">The sequence shown here is derived from an EMBL/GenBank/DDBJ whole genome shotgun (WGS) entry which is preliminary data.</text>
</comment>
<dbReference type="CDD" id="cd02440">
    <property type="entry name" value="AdoMet_MTases"/>
    <property type="match status" value="1"/>
</dbReference>
<sequence>MAVQDSTNEDNTDSDNQQPQDQDDDDIDINPLHIAIEEQHNQPNTNSSVSESLQKHHIASIDTTLLTRILPSQGLSFQLWPAATTLVNFLDRHLTDPTTSPLSNLLTNRPYHSLRILELGSGTGLVGIAAASVLGANVTITDLPHVLSNLRFNAELNNKAIAFRGGCVDVQALRWGEVEDFEGLVVDGPFDAVLGSDVVYYEELFEPLLKTLCWLLSDGGVFLMAHLKRWKKESGFFRKARKVFRVEKVHTDAPLQGSRNGVVVYSFASKK</sequence>
<dbReference type="AlphaFoldDB" id="A0AAP0I567"/>
<dbReference type="Pfam" id="PF10294">
    <property type="entry name" value="Methyltransf_16"/>
    <property type="match status" value="1"/>
</dbReference>
<proteinExistence type="predicted"/>
<dbReference type="PANTHER" id="PTHR14614">
    <property type="entry name" value="HEPATOCELLULAR CARCINOMA-ASSOCIATED ANTIGEN"/>
    <property type="match status" value="1"/>
</dbReference>
<evidence type="ECO:0000313" key="2">
    <source>
        <dbReference type="EMBL" id="KAK9108852.1"/>
    </source>
</evidence>
<dbReference type="Proteomes" id="UP001417504">
    <property type="component" value="Unassembled WGS sequence"/>
</dbReference>
<name>A0AAP0I567_9MAGN</name>
<accession>A0AAP0I567</accession>
<dbReference type="Gene3D" id="3.40.50.150">
    <property type="entry name" value="Vaccinia Virus protein VP39"/>
    <property type="match status" value="1"/>
</dbReference>